<dbReference type="Proteomes" id="UP000308267">
    <property type="component" value="Unassembled WGS sequence"/>
</dbReference>
<evidence type="ECO:0000313" key="4">
    <source>
        <dbReference type="Proteomes" id="UP000308267"/>
    </source>
</evidence>
<evidence type="ECO:0000256" key="2">
    <source>
        <dbReference type="SAM" id="MobiDB-lite"/>
    </source>
</evidence>
<feature type="region of interest" description="Disordered" evidence="2">
    <location>
        <begin position="1"/>
        <end position="20"/>
    </location>
</feature>
<dbReference type="OrthoDB" id="6273819at2759"/>
<dbReference type="STRING" id="147828.A0A4S2LX24"/>
<feature type="region of interest" description="Disordered" evidence="2">
    <location>
        <begin position="1476"/>
        <end position="1496"/>
    </location>
</feature>
<proteinExistence type="predicted"/>
<feature type="coiled-coil region" evidence="1">
    <location>
        <begin position="1501"/>
        <end position="1528"/>
    </location>
</feature>
<feature type="region of interest" description="Disordered" evidence="2">
    <location>
        <begin position="1223"/>
        <end position="1282"/>
    </location>
</feature>
<evidence type="ECO:0000256" key="1">
    <source>
        <dbReference type="SAM" id="Coils"/>
    </source>
</evidence>
<evidence type="ECO:0000313" key="3">
    <source>
        <dbReference type="EMBL" id="TGZ68116.1"/>
    </source>
</evidence>
<feature type="coiled-coil region" evidence="1">
    <location>
        <begin position="1296"/>
        <end position="1344"/>
    </location>
</feature>
<keyword evidence="4" id="KW-1185">Reference proteome</keyword>
<keyword evidence="1" id="KW-0175">Coiled coil</keyword>
<protein>
    <submittedName>
        <fullName evidence="3">Uncharacterized protein</fullName>
    </submittedName>
</protein>
<comment type="caution">
    <text evidence="3">The sequence shown here is derived from an EMBL/GenBank/DDBJ whole genome shotgun (WGS) entry which is preliminary data.</text>
</comment>
<organism evidence="3 4">
    <name type="scientific">Opisthorchis felineus</name>
    <dbReference type="NCBI Taxonomy" id="147828"/>
    <lineage>
        <taxon>Eukaryota</taxon>
        <taxon>Metazoa</taxon>
        <taxon>Spiralia</taxon>
        <taxon>Lophotrochozoa</taxon>
        <taxon>Platyhelminthes</taxon>
        <taxon>Trematoda</taxon>
        <taxon>Digenea</taxon>
        <taxon>Opisthorchiida</taxon>
        <taxon>Opisthorchiata</taxon>
        <taxon>Opisthorchiidae</taxon>
        <taxon>Opisthorchis</taxon>
    </lineage>
</organism>
<sequence length="1735" mass="193750">MDLFKRSHDTAGIQPTTDNTQAAMHDTMTASGHAAGLRVPRVDDLLLQETIRTFHALLAERDQELVQLKRHIRANVDKDDSSSLVLPDLCESAIQTDLYLGQAERLSQMVDTLATGGFVLTAEQVSALKGEINRCLAVMTQCKSEGSSKQTQPQIRDVLSFGDLISAVVQMCQLAEDVRLQMTLSRSSEQQILTTDLRITPTDESEQCAVTFVDQTDKQPLPPATERVRGEEEHSSMDIISHILRKLKGEDNQQRHEKIEQLPVQVGDEPTIFHVPIHEIGPATLTVEETATSEDQEAPPLFEAQLCTNKEQTPPTHGQSQSVGRHSVQESIISPITKTATQSTGIVYRAEEPDHERHSSLVMSPSDEDGEYEAGLQFHVGPTQNIAQLADKQARELIRDVVFIQQGYPPKHENLIEDISEVVSFCDWKPVSRKPLQVAQSKYQTGDEDSLSEAVSAHKLQLTPQPKSRTFDFASLFGFGATTTKKVDVVGADSKLTEFAGKISAHKPVQLPNVPEWTSFGTLSFELVCTIHQEAMTFVHLFESSCFCPQCLVGQRNKPQQNDCFGSCATIHRLKTNAEALAMQTLGELQRPLQNDSNDDKLLMTRNSAEFFQAFLLNNIDYWLKYDPPTPKSGRRNTLLEKSAMAKQRWLETALLGLSLLRISRIPSTTLSAEEDLIIPMIGSETPAQLSDVKSSLGCRWEGKPYNTLATSLLTNLVYSSKTTANWIISATDLFYLPSKHLTLIALRLFQSHSGANEPRENNRRGLPRMRTPLLKEILSERIRSSCQLLSGTMYQYVAYSEVLFSVLKELSPSDESSASLNSCDTIDILAAQLRLCLRIKARLWESLTESLLSTCSHTVLDALISALNPQVASSIFRLAGNDKYLAMNTLFRLLCAMHFEPACVIPSAANTSDTCCHSYLLPSSLQFRSALSCKYHTLRSRDTVASVLCYYIGELAHGAWLLTGVWPATVDPTIHTWPADRLWMTALFYKEFLLNLLFGGHQDSSSHLLRIQTALNVLSNYKNKRITGGTVWLPKQRFKYSQDTESFVLLRVYHAAVLELLRIHPLPSEMKDRLSKSARILSLAPLNSTNRITVRGLLRYLEEYRNKMCKLPCVVIQLAHIWCHTSQDLETDDDLDQSLSNADREHHFIGSILKPLEQLSTFRPPLCDRRLALVEPSVYFAMLPEAEKFNSFGALTERIIQRLQGRLPGSIPSRLLSTSRSKVTSELLPQNKSSLHTQPTALTNECDGRLSSSANLRPSSAPVDSAALKPSAESNTKTPKHYSAQLQELRETSDLEVAKAHLSVSERRRQELERRVLEVTDDLARARAEARAAETSLSAARRTEAALRRRLLVAMDIQGSDADGSSNRHSLGPYAGLDTRDNLELQTALIKSEATNASLTEAAQLDRTRLHDQTMRIGQLEAEHRALMDRLSILQANEASAQRGIVRLQALYEDMLREYSEARFQDLSWRTRDRSRSNFRNGTSNGVEKKTNGLGSHSTFTKLQQQIAALEEENLSLKLAVKEAEEARGTVTSQPVGRCSAPACIEVRGLLKAFQDRFADVMGQLTRTQQCLEAAQANSGQDLDTSVASTPNTGLTLVTTVQKRFNALQDLLDNDAATLSEREMDNVRIKMSDCLDALAHLHRWLQLYIRSTDAEIADLRSTIIDMRIASMGSDQTLITTCANGTEEHPFSCSISLNKKLDMDLLYQREQELQQLRARVRDLEAEVELASPHYR</sequence>
<accession>A0A4S2LX24</accession>
<feature type="compositionally biased region" description="Polar residues" evidence="2">
    <location>
        <begin position="1223"/>
        <end position="1244"/>
    </location>
</feature>
<reference evidence="3 4" key="1">
    <citation type="journal article" date="2019" name="BMC Genomics">
        <title>New insights from Opisthorchis felineus genome: update on genomics of the epidemiologically important liver flukes.</title>
        <authorList>
            <person name="Ershov N.I."/>
            <person name="Mordvinov V.A."/>
            <person name="Prokhortchouk E.B."/>
            <person name="Pakharukova M.Y."/>
            <person name="Gunbin K.V."/>
            <person name="Ustyantsev K."/>
            <person name="Genaev M.A."/>
            <person name="Blinov A.G."/>
            <person name="Mazur A."/>
            <person name="Boulygina E."/>
            <person name="Tsygankova S."/>
            <person name="Khrameeva E."/>
            <person name="Chekanov N."/>
            <person name="Fan G."/>
            <person name="Xiao A."/>
            <person name="Zhang H."/>
            <person name="Xu X."/>
            <person name="Yang H."/>
            <person name="Solovyev V."/>
            <person name="Lee S.M."/>
            <person name="Liu X."/>
            <person name="Afonnikov D.A."/>
            <person name="Skryabin K.G."/>
        </authorList>
    </citation>
    <scope>NUCLEOTIDE SEQUENCE [LARGE SCALE GENOMIC DNA]</scope>
    <source>
        <strain evidence="3">AK-0245</strain>
        <tissue evidence="3">Whole organism</tissue>
    </source>
</reference>
<name>A0A4S2LX24_OPIFE</name>
<dbReference type="EMBL" id="SJOL01006382">
    <property type="protein sequence ID" value="TGZ68116.1"/>
    <property type="molecule type" value="Genomic_DNA"/>
</dbReference>
<gene>
    <name evidence="3" type="ORF">CRM22_004427</name>
</gene>